<keyword evidence="3" id="KW-0238">DNA-binding</keyword>
<dbReference type="CDD" id="cd00067">
    <property type="entry name" value="GAL4"/>
    <property type="match status" value="1"/>
</dbReference>
<dbReference type="PANTHER" id="PTHR46910">
    <property type="entry name" value="TRANSCRIPTION FACTOR PDR1"/>
    <property type="match status" value="1"/>
</dbReference>
<evidence type="ECO:0000256" key="4">
    <source>
        <dbReference type="ARBA" id="ARBA00023163"/>
    </source>
</evidence>
<dbReference type="GO" id="GO:0003677">
    <property type="term" value="F:DNA binding"/>
    <property type="evidence" value="ECO:0007669"/>
    <property type="project" value="UniProtKB-KW"/>
</dbReference>
<keyword evidence="7" id="KW-1133">Transmembrane helix</keyword>
<dbReference type="OrthoDB" id="2123952at2759"/>
<dbReference type="Proteomes" id="UP000184383">
    <property type="component" value="Unassembled WGS sequence"/>
</dbReference>
<evidence type="ECO:0000256" key="6">
    <source>
        <dbReference type="SAM" id="MobiDB-lite"/>
    </source>
</evidence>
<feature type="compositionally biased region" description="Polar residues" evidence="6">
    <location>
        <begin position="898"/>
        <end position="918"/>
    </location>
</feature>
<evidence type="ECO:0000313" key="9">
    <source>
        <dbReference type="EMBL" id="OJJ35594.1"/>
    </source>
</evidence>
<dbReference type="Pfam" id="PF00172">
    <property type="entry name" value="Zn_clus"/>
    <property type="match status" value="1"/>
</dbReference>
<dbReference type="PROSITE" id="PS50048">
    <property type="entry name" value="ZN2_CY6_FUNGAL_2"/>
    <property type="match status" value="1"/>
</dbReference>
<dbReference type="Pfam" id="PF04082">
    <property type="entry name" value="Fungal_trans"/>
    <property type="match status" value="1"/>
</dbReference>
<evidence type="ECO:0000256" key="3">
    <source>
        <dbReference type="ARBA" id="ARBA00023125"/>
    </source>
</evidence>
<sequence length="928" mass="104330">MQRSTAFSPWGSLDGRSIVQKKNARSDNGYDAMPQRRNPLACEMCYKKKIKCEVEGSNPACIQCLRRNVRCKFTTRKEKKENTRRTQYIKNLEERLRQAEAVLKAAGILDDEILSQGELTDDDDELSENDSEVEDEQDDEDTDYPANGSFRNGGMSRSSRTRPPGHSSQNSCASLDSNASSRRDSIPGDSDIAQVPVLKLNDKEDSRYYGRSSFLSILSREGIEWIKDKTGDVSFLRMLFSESAHDSPWDYWRPDVFHDLFASKVFKPLPPRAEVFTLLRDYFRTVNRLFPVYHEESFMQLVEWQYTQQTCNDAARWASINIILSLAYEYRFSNSLKPEKDRERAWLYYKNAMSVYAELTMRRTDLLSVQALLGMALFLRGNSGTQSALPIVTAAIRSCHRMGLHRNIPRPYLPAVEQEQRKRVFWIAYIMDQSTCIRAGNAPAQHSDDFDVDLPTDNTADGCPVGNNTSFFRQLCRLTVIKSRIYGKLYSAKALHNKSPVDVIGIVEELHAELEDWRVTSPFDSHVKQKGAGEDFLLGFASVGLQFVYYNSLIMIHRMPLIINFAYATHAQPGLECHFDPRVLNRQSSISNAYCVQAARDTLRLVNNMPWGDIAWIWSLLYYVFLAVMTIFVAILRDSKHPNAREDLQSLNMAATFFATLIPGEGACHYATFMARMCANFERIARSVLERDEKAITRHSSVNSHSSNEKPPRALSKRANPKDSLGANRRSQSLSSPSNSGHAASLDIPHLEGLPRINSSGYFVPESPDTASEDLPSSTNRPLHNTALQNPPTTTTATTPADLSNPTTRHIARGYNNQPSSYNPMFPGSTFSSTAENTTPTEATPPELWQVPVTADWEFGGQFLGSLITHGLLEQDPLITTMGSMVPGPVDMGFPFGDQSQNQNLGQDPGSNDASSLWSWPGMFMGPF</sequence>
<accession>A0A1L9RL01</accession>
<feature type="region of interest" description="Disordered" evidence="6">
    <location>
        <begin position="114"/>
        <end position="190"/>
    </location>
</feature>
<keyword evidence="2" id="KW-0805">Transcription regulation</keyword>
<feature type="compositionally biased region" description="Polar residues" evidence="6">
    <location>
        <begin position="166"/>
        <end position="180"/>
    </location>
</feature>
<feature type="region of interest" description="Disordered" evidence="6">
    <location>
        <begin position="896"/>
        <end position="918"/>
    </location>
</feature>
<keyword evidence="1" id="KW-0479">Metal-binding</keyword>
<gene>
    <name evidence="9" type="ORF">ASPWEDRAFT_51597</name>
</gene>
<dbReference type="GO" id="GO:0006351">
    <property type="term" value="P:DNA-templated transcription"/>
    <property type="evidence" value="ECO:0007669"/>
    <property type="project" value="InterPro"/>
</dbReference>
<dbReference type="GO" id="GO:0008270">
    <property type="term" value="F:zinc ion binding"/>
    <property type="evidence" value="ECO:0007669"/>
    <property type="project" value="InterPro"/>
</dbReference>
<feature type="transmembrane region" description="Helical" evidence="7">
    <location>
        <begin position="615"/>
        <end position="636"/>
    </location>
</feature>
<feature type="compositionally biased region" description="Polar residues" evidence="6">
    <location>
        <begin position="775"/>
        <end position="790"/>
    </location>
</feature>
<feature type="compositionally biased region" description="Low complexity" evidence="6">
    <location>
        <begin position="731"/>
        <end position="740"/>
    </location>
</feature>
<feature type="region of interest" description="Disordered" evidence="6">
    <location>
        <begin position="697"/>
        <end position="823"/>
    </location>
</feature>
<dbReference type="InterPro" id="IPR001138">
    <property type="entry name" value="Zn2Cys6_DnaBD"/>
</dbReference>
<dbReference type="PANTHER" id="PTHR46910:SF2">
    <property type="entry name" value="ZN(II)2CYS6 TRANSCRIPTION FACTOR (EUROFUNG)"/>
    <property type="match status" value="1"/>
</dbReference>
<evidence type="ECO:0000256" key="7">
    <source>
        <dbReference type="SAM" id="Phobius"/>
    </source>
</evidence>
<dbReference type="Gene3D" id="4.10.240.10">
    <property type="entry name" value="Zn(2)-C6 fungal-type DNA-binding domain"/>
    <property type="match status" value="1"/>
</dbReference>
<reference evidence="10" key="1">
    <citation type="journal article" date="2017" name="Genome Biol.">
        <title>Comparative genomics reveals high biological diversity and specific adaptations in the industrially and medically important fungal genus Aspergillus.</title>
        <authorList>
            <person name="de Vries R.P."/>
            <person name="Riley R."/>
            <person name="Wiebenga A."/>
            <person name="Aguilar-Osorio G."/>
            <person name="Amillis S."/>
            <person name="Uchima C.A."/>
            <person name="Anderluh G."/>
            <person name="Asadollahi M."/>
            <person name="Askin M."/>
            <person name="Barry K."/>
            <person name="Battaglia E."/>
            <person name="Bayram O."/>
            <person name="Benocci T."/>
            <person name="Braus-Stromeyer S.A."/>
            <person name="Caldana C."/>
            <person name="Canovas D."/>
            <person name="Cerqueira G.C."/>
            <person name="Chen F."/>
            <person name="Chen W."/>
            <person name="Choi C."/>
            <person name="Clum A."/>
            <person name="Dos Santos R.A."/>
            <person name="Damasio A.R."/>
            <person name="Diallinas G."/>
            <person name="Emri T."/>
            <person name="Fekete E."/>
            <person name="Flipphi M."/>
            <person name="Freyberg S."/>
            <person name="Gallo A."/>
            <person name="Gournas C."/>
            <person name="Habgood R."/>
            <person name="Hainaut M."/>
            <person name="Harispe M.L."/>
            <person name="Henrissat B."/>
            <person name="Hilden K.S."/>
            <person name="Hope R."/>
            <person name="Hossain A."/>
            <person name="Karabika E."/>
            <person name="Karaffa L."/>
            <person name="Karanyi Z."/>
            <person name="Krasevec N."/>
            <person name="Kuo A."/>
            <person name="Kusch H."/>
            <person name="LaButti K."/>
            <person name="Lagendijk E.L."/>
            <person name="Lapidus A."/>
            <person name="Levasseur A."/>
            <person name="Lindquist E."/>
            <person name="Lipzen A."/>
            <person name="Logrieco A.F."/>
            <person name="MacCabe A."/>
            <person name="Maekelae M.R."/>
            <person name="Malavazi I."/>
            <person name="Melin P."/>
            <person name="Meyer V."/>
            <person name="Mielnichuk N."/>
            <person name="Miskei M."/>
            <person name="Molnar A.P."/>
            <person name="Mule G."/>
            <person name="Ngan C.Y."/>
            <person name="Orejas M."/>
            <person name="Orosz E."/>
            <person name="Ouedraogo J.P."/>
            <person name="Overkamp K.M."/>
            <person name="Park H.-S."/>
            <person name="Perrone G."/>
            <person name="Piumi F."/>
            <person name="Punt P.J."/>
            <person name="Ram A.F."/>
            <person name="Ramon A."/>
            <person name="Rauscher S."/>
            <person name="Record E."/>
            <person name="Riano-Pachon D.M."/>
            <person name="Robert V."/>
            <person name="Roehrig J."/>
            <person name="Ruller R."/>
            <person name="Salamov A."/>
            <person name="Salih N.S."/>
            <person name="Samson R.A."/>
            <person name="Sandor E."/>
            <person name="Sanguinetti M."/>
            <person name="Schuetze T."/>
            <person name="Sepcic K."/>
            <person name="Shelest E."/>
            <person name="Sherlock G."/>
            <person name="Sophianopoulou V."/>
            <person name="Squina F.M."/>
            <person name="Sun H."/>
            <person name="Susca A."/>
            <person name="Todd R.B."/>
            <person name="Tsang A."/>
            <person name="Unkles S.E."/>
            <person name="van de Wiele N."/>
            <person name="van Rossen-Uffink D."/>
            <person name="Oliveira J.V."/>
            <person name="Vesth T.C."/>
            <person name="Visser J."/>
            <person name="Yu J.-H."/>
            <person name="Zhou M."/>
            <person name="Andersen M.R."/>
            <person name="Archer D.B."/>
            <person name="Baker S.E."/>
            <person name="Benoit I."/>
            <person name="Brakhage A.A."/>
            <person name="Braus G.H."/>
            <person name="Fischer R."/>
            <person name="Frisvad J.C."/>
            <person name="Goldman G.H."/>
            <person name="Houbraken J."/>
            <person name="Oakley B."/>
            <person name="Pocsi I."/>
            <person name="Scazzocchio C."/>
            <person name="Seiboth B."/>
            <person name="vanKuyk P.A."/>
            <person name="Wortman J."/>
            <person name="Dyer P.S."/>
            <person name="Grigoriev I.V."/>
        </authorList>
    </citation>
    <scope>NUCLEOTIDE SEQUENCE [LARGE SCALE GENOMIC DNA]</scope>
    <source>
        <strain evidence="10">DTO 134E9</strain>
    </source>
</reference>
<keyword evidence="10" id="KW-1185">Reference proteome</keyword>
<feature type="compositionally biased region" description="Low complexity" evidence="6">
    <location>
        <begin position="791"/>
        <end position="801"/>
    </location>
</feature>
<keyword evidence="7" id="KW-0812">Transmembrane</keyword>
<dbReference type="SUPFAM" id="SSF57701">
    <property type="entry name" value="Zn2/Cys6 DNA-binding domain"/>
    <property type="match status" value="1"/>
</dbReference>
<keyword evidence="7" id="KW-0472">Membrane</keyword>
<dbReference type="InterPro" id="IPR050987">
    <property type="entry name" value="AtrR-like"/>
</dbReference>
<dbReference type="EMBL" id="KV878212">
    <property type="protein sequence ID" value="OJJ35594.1"/>
    <property type="molecule type" value="Genomic_DNA"/>
</dbReference>
<dbReference type="VEuPathDB" id="FungiDB:ASPWEDRAFT_51597"/>
<evidence type="ECO:0000256" key="2">
    <source>
        <dbReference type="ARBA" id="ARBA00023015"/>
    </source>
</evidence>
<feature type="compositionally biased region" description="Acidic residues" evidence="6">
    <location>
        <begin position="114"/>
        <end position="143"/>
    </location>
</feature>
<dbReference type="AlphaFoldDB" id="A0A1L9RL01"/>
<proteinExistence type="predicted"/>
<dbReference type="CDD" id="cd12148">
    <property type="entry name" value="fungal_TF_MHR"/>
    <property type="match status" value="1"/>
</dbReference>
<evidence type="ECO:0000256" key="5">
    <source>
        <dbReference type="ARBA" id="ARBA00023242"/>
    </source>
</evidence>
<name>A0A1L9RL01_ASPWE</name>
<protein>
    <recommendedName>
        <fullName evidence="8">Zn(2)-C6 fungal-type domain-containing protein</fullName>
    </recommendedName>
</protein>
<dbReference type="InterPro" id="IPR007219">
    <property type="entry name" value="XnlR_reg_dom"/>
</dbReference>
<dbReference type="SMART" id="SM00906">
    <property type="entry name" value="Fungal_trans"/>
    <property type="match status" value="1"/>
</dbReference>
<keyword evidence="5" id="KW-0539">Nucleus</keyword>
<feature type="domain" description="Zn(2)-C6 fungal-type" evidence="8">
    <location>
        <begin position="41"/>
        <end position="73"/>
    </location>
</feature>
<dbReference type="RefSeq" id="XP_040689270.1">
    <property type="nucleotide sequence ID" value="XM_040837620.1"/>
</dbReference>
<dbReference type="InterPro" id="IPR036864">
    <property type="entry name" value="Zn2-C6_fun-type_DNA-bd_sf"/>
</dbReference>
<evidence type="ECO:0000313" key="10">
    <source>
        <dbReference type="Proteomes" id="UP000184383"/>
    </source>
</evidence>
<dbReference type="GeneID" id="63753468"/>
<organism evidence="9 10">
    <name type="scientific">Aspergillus wentii DTO 134E9</name>
    <dbReference type="NCBI Taxonomy" id="1073089"/>
    <lineage>
        <taxon>Eukaryota</taxon>
        <taxon>Fungi</taxon>
        <taxon>Dikarya</taxon>
        <taxon>Ascomycota</taxon>
        <taxon>Pezizomycotina</taxon>
        <taxon>Eurotiomycetes</taxon>
        <taxon>Eurotiomycetidae</taxon>
        <taxon>Eurotiales</taxon>
        <taxon>Aspergillaceae</taxon>
        <taxon>Aspergillus</taxon>
        <taxon>Aspergillus subgen. Cremei</taxon>
    </lineage>
</organism>
<dbReference type="SMART" id="SM00066">
    <property type="entry name" value="GAL4"/>
    <property type="match status" value="1"/>
</dbReference>
<evidence type="ECO:0000256" key="1">
    <source>
        <dbReference type="ARBA" id="ARBA00022723"/>
    </source>
</evidence>
<evidence type="ECO:0000259" key="8">
    <source>
        <dbReference type="PROSITE" id="PS50048"/>
    </source>
</evidence>
<dbReference type="STRING" id="1073089.A0A1L9RL01"/>
<dbReference type="GO" id="GO:0000981">
    <property type="term" value="F:DNA-binding transcription factor activity, RNA polymerase II-specific"/>
    <property type="evidence" value="ECO:0007669"/>
    <property type="project" value="InterPro"/>
</dbReference>
<keyword evidence="4" id="KW-0804">Transcription</keyword>